<gene>
    <name evidence="2" type="ORF">POM88_050061</name>
</gene>
<reference evidence="2" key="2">
    <citation type="submission" date="2023-05" db="EMBL/GenBank/DDBJ databases">
        <authorList>
            <person name="Schelkunov M.I."/>
        </authorList>
    </citation>
    <scope>NUCLEOTIDE SEQUENCE</scope>
    <source>
        <strain evidence="2">Hsosn_3</strain>
        <tissue evidence="2">Leaf</tissue>
    </source>
</reference>
<reference evidence="2" key="1">
    <citation type="submission" date="2023-02" db="EMBL/GenBank/DDBJ databases">
        <title>Genome of toxic invasive species Heracleum sosnowskyi carries increased number of genes despite the absence of recent whole-genome duplications.</title>
        <authorList>
            <person name="Schelkunov M."/>
            <person name="Shtratnikova V."/>
            <person name="Makarenko M."/>
            <person name="Klepikova A."/>
            <person name="Omelchenko D."/>
            <person name="Novikova G."/>
            <person name="Obukhova E."/>
            <person name="Bogdanov V."/>
            <person name="Penin A."/>
            <person name="Logacheva M."/>
        </authorList>
    </citation>
    <scope>NUCLEOTIDE SEQUENCE</scope>
    <source>
        <strain evidence="2">Hsosn_3</strain>
        <tissue evidence="2">Leaf</tissue>
    </source>
</reference>
<evidence type="ECO:0000313" key="3">
    <source>
        <dbReference type="Proteomes" id="UP001237642"/>
    </source>
</evidence>
<protein>
    <submittedName>
        <fullName evidence="2">Uncharacterized protein</fullName>
    </submittedName>
</protein>
<dbReference type="Proteomes" id="UP001237642">
    <property type="component" value="Unassembled WGS sequence"/>
</dbReference>
<accession>A0AAD8M015</accession>
<evidence type="ECO:0000256" key="1">
    <source>
        <dbReference type="SAM" id="MobiDB-lite"/>
    </source>
</evidence>
<evidence type="ECO:0000313" key="2">
    <source>
        <dbReference type="EMBL" id="KAK1356805.1"/>
    </source>
</evidence>
<sequence>MNEVSVGKQGNDSSKRGGKRTLESGSPNQGAKILQVKEAETSTILLPDAEPLSMWLEALKTADATFTDYFCFIVILINCLFLPPAYAEHPTAEKIKEVDGKDTLVKEAETPMVPLPLNMSDDQPLSMWIEARKTADATSAKQGRSV</sequence>
<name>A0AAD8M015_9APIA</name>
<feature type="region of interest" description="Disordered" evidence="1">
    <location>
        <begin position="1"/>
        <end position="32"/>
    </location>
</feature>
<dbReference type="AlphaFoldDB" id="A0AAD8M015"/>
<organism evidence="2 3">
    <name type="scientific">Heracleum sosnowskyi</name>
    <dbReference type="NCBI Taxonomy" id="360622"/>
    <lineage>
        <taxon>Eukaryota</taxon>
        <taxon>Viridiplantae</taxon>
        <taxon>Streptophyta</taxon>
        <taxon>Embryophyta</taxon>
        <taxon>Tracheophyta</taxon>
        <taxon>Spermatophyta</taxon>
        <taxon>Magnoliopsida</taxon>
        <taxon>eudicotyledons</taxon>
        <taxon>Gunneridae</taxon>
        <taxon>Pentapetalae</taxon>
        <taxon>asterids</taxon>
        <taxon>campanulids</taxon>
        <taxon>Apiales</taxon>
        <taxon>Apiaceae</taxon>
        <taxon>Apioideae</taxon>
        <taxon>apioid superclade</taxon>
        <taxon>Tordylieae</taxon>
        <taxon>Tordyliinae</taxon>
        <taxon>Heracleum</taxon>
    </lineage>
</organism>
<dbReference type="EMBL" id="JAUIZM010000011">
    <property type="protein sequence ID" value="KAK1356805.1"/>
    <property type="molecule type" value="Genomic_DNA"/>
</dbReference>
<comment type="caution">
    <text evidence="2">The sequence shown here is derived from an EMBL/GenBank/DDBJ whole genome shotgun (WGS) entry which is preliminary data.</text>
</comment>
<proteinExistence type="predicted"/>
<keyword evidence="3" id="KW-1185">Reference proteome</keyword>